<keyword evidence="1" id="KW-1185">Reference proteome</keyword>
<dbReference type="Proteomes" id="UP000887565">
    <property type="component" value="Unplaced"/>
</dbReference>
<proteinExistence type="predicted"/>
<reference evidence="2" key="1">
    <citation type="submission" date="2022-11" db="UniProtKB">
        <authorList>
            <consortium name="WormBaseParasite"/>
        </authorList>
    </citation>
    <scope>IDENTIFICATION</scope>
</reference>
<dbReference type="WBParaSite" id="nRc.2.0.1.t14171-RA">
    <property type="protein sequence ID" value="nRc.2.0.1.t14171-RA"/>
    <property type="gene ID" value="nRc.2.0.1.g14171"/>
</dbReference>
<organism evidence="1 2">
    <name type="scientific">Romanomermis culicivorax</name>
    <name type="common">Nematode worm</name>
    <dbReference type="NCBI Taxonomy" id="13658"/>
    <lineage>
        <taxon>Eukaryota</taxon>
        <taxon>Metazoa</taxon>
        <taxon>Ecdysozoa</taxon>
        <taxon>Nematoda</taxon>
        <taxon>Enoplea</taxon>
        <taxon>Dorylaimia</taxon>
        <taxon>Mermithida</taxon>
        <taxon>Mermithoidea</taxon>
        <taxon>Mermithidae</taxon>
        <taxon>Romanomermis</taxon>
    </lineage>
</organism>
<dbReference type="AlphaFoldDB" id="A0A915IJE2"/>
<accession>A0A915IJE2</accession>
<protein>
    <submittedName>
        <fullName evidence="2">Uncharacterized protein</fullName>
    </submittedName>
</protein>
<evidence type="ECO:0000313" key="1">
    <source>
        <dbReference type="Proteomes" id="UP000887565"/>
    </source>
</evidence>
<name>A0A915IJE2_ROMCU</name>
<evidence type="ECO:0000313" key="2">
    <source>
        <dbReference type="WBParaSite" id="nRc.2.0.1.t14171-RA"/>
    </source>
</evidence>
<sequence>MPKRISESTVDEPLNKIAKPANNFWQNALLQTMKDKRAIPKFSSEMNSQLCDFERVIENV</sequence>